<proteinExistence type="predicted"/>
<comment type="caution">
    <text evidence="2">The sequence shown here is derived from an EMBL/GenBank/DDBJ whole genome shotgun (WGS) entry which is preliminary data.</text>
</comment>
<feature type="compositionally biased region" description="Basic and acidic residues" evidence="1">
    <location>
        <begin position="20"/>
        <end position="31"/>
    </location>
</feature>
<evidence type="ECO:0000313" key="3">
    <source>
        <dbReference type="Proteomes" id="UP000887013"/>
    </source>
</evidence>
<evidence type="ECO:0000313" key="2">
    <source>
        <dbReference type="EMBL" id="GFS66201.1"/>
    </source>
</evidence>
<protein>
    <submittedName>
        <fullName evidence="2">Uncharacterized protein</fullName>
    </submittedName>
</protein>
<feature type="region of interest" description="Disordered" evidence="1">
    <location>
        <begin position="1"/>
        <end position="34"/>
    </location>
</feature>
<dbReference type="EMBL" id="BMAW01048485">
    <property type="protein sequence ID" value="GFS66201.1"/>
    <property type="molecule type" value="Genomic_DNA"/>
</dbReference>
<dbReference type="AlphaFoldDB" id="A0A8X6JXM2"/>
<gene>
    <name evidence="2" type="ORF">NPIL_189131</name>
</gene>
<accession>A0A8X6JXM2</accession>
<name>A0A8X6JXM2_NEPPI</name>
<reference evidence="2" key="1">
    <citation type="submission" date="2020-08" db="EMBL/GenBank/DDBJ databases">
        <title>Multicomponent nature underlies the extraordinary mechanical properties of spider dragline silk.</title>
        <authorList>
            <person name="Kono N."/>
            <person name="Nakamura H."/>
            <person name="Mori M."/>
            <person name="Yoshida Y."/>
            <person name="Ohtoshi R."/>
            <person name="Malay A.D."/>
            <person name="Moran D.A.P."/>
            <person name="Tomita M."/>
            <person name="Numata K."/>
            <person name="Arakawa K."/>
        </authorList>
    </citation>
    <scope>NUCLEOTIDE SEQUENCE</scope>
</reference>
<organism evidence="2 3">
    <name type="scientific">Nephila pilipes</name>
    <name type="common">Giant wood spider</name>
    <name type="synonym">Nephila maculata</name>
    <dbReference type="NCBI Taxonomy" id="299642"/>
    <lineage>
        <taxon>Eukaryota</taxon>
        <taxon>Metazoa</taxon>
        <taxon>Ecdysozoa</taxon>
        <taxon>Arthropoda</taxon>
        <taxon>Chelicerata</taxon>
        <taxon>Arachnida</taxon>
        <taxon>Araneae</taxon>
        <taxon>Araneomorphae</taxon>
        <taxon>Entelegynae</taxon>
        <taxon>Araneoidea</taxon>
        <taxon>Nephilidae</taxon>
        <taxon>Nephila</taxon>
    </lineage>
</organism>
<keyword evidence="3" id="KW-1185">Reference proteome</keyword>
<dbReference type="Proteomes" id="UP000887013">
    <property type="component" value="Unassembled WGS sequence"/>
</dbReference>
<sequence length="77" mass="8788">MRTIKGAVRSAVNKTKRNRREGIKNKKEEKVSTAGRDIPNDKWRVARLDSSNKTKRTKQIDYDGAGLLLTLHSMAYD</sequence>
<evidence type="ECO:0000256" key="1">
    <source>
        <dbReference type="SAM" id="MobiDB-lite"/>
    </source>
</evidence>